<accession>A0A6F8T947</accession>
<organism evidence="1 2">
    <name type="scientific">Legionella antarctica</name>
    <dbReference type="NCBI Taxonomy" id="2708020"/>
    <lineage>
        <taxon>Bacteria</taxon>
        <taxon>Pseudomonadati</taxon>
        <taxon>Pseudomonadota</taxon>
        <taxon>Gammaproteobacteria</taxon>
        <taxon>Legionellales</taxon>
        <taxon>Legionellaceae</taxon>
        <taxon>Legionella</taxon>
    </lineage>
</organism>
<dbReference type="AlphaFoldDB" id="A0A6F8T947"/>
<evidence type="ECO:0000313" key="1">
    <source>
        <dbReference type="EMBL" id="BCA96971.1"/>
    </source>
</evidence>
<dbReference type="EMBL" id="AP022839">
    <property type="protein sequence ID" value="BCA96971.1"/>
    <property type="molecule type" value="Genomic_DNA"/>
</dbReference>
<dbReference type="KEGG" id="lant:TUM19329_33320"/>
<dbReference type="Proteomes" id="UP000502894">
    <property type="component" value="Chromosome"/>
</dbReference>
<evidence type="ECO:0008006" key="3">
    <source>
        <dbReference type="Google" id="ProtNLM"/>
    </source>
</evidence>
<gene>
    <name evidence="1" type="ORF">TUM19329_33320</name>
</gene>
<evidence type="ECO:0000313" key="2">
    <source>
        <dbReference type="Proteomes" id="UP000502894"/>
    </source>
</evidence>
<dbReference type="RefSeq" id="WP_173238197.1">
    <property type="nucleotide sequence ID" value="NZ_AP022839.1"/>
</dbReference>
<keyword evidence="2" id="KW-1185">Reference proteome</keyword>
<reference evidence="1" key="1">
    <citation type="journal article" date="2020" name="Microbiol. Resour. Announc.">
        <title>Complete Genome Sequence of Novel Psychrotolerant Legionella Strain TUM19329, Isolated from Antarctic Lake Sediment.</title>
        <authorList>
            <person name="Shimada S."/>
            <person name="Nakai R."/>
            <person name="Aoki K."/>
            <person name="Shimoeda N."/>
            <person name="Ohno G."/>
            <person name="Miyazaki Y."/>
            <person name="Kudoh S."/>
            <person name="Imura S."/>
            <person name="Watanabe K."/>
            <person name="Ishii Y."/>
            <person name="Tateda K."/>
        </authorList>
    </citation>
    <scope>NUCLEOTIDE SEQUENCE [LARGE SCALE GENOMIC DNA]</scope>
    <source>
        <strain evidence="1">TUM19329</strain>
    </source>
</reference>
<protein>
    <recommendedName>
        <fullName evidence="3">Transmembrane protein</fullName>
    </recommendedName>
</protein>
<sequence length="106" mass="11236">MPKEEVSTEDTKKTAVVLGIGNIILAPLYALNAKIGFTASLALTSAALYQLHELGKSRRPVPNALNQANHFFSPQTGTTSTEINNAVSNIVNGGAAVFDELIPRSK</sequence>
<name>A0A6F8T947_9GAMM</name>
<proteinExistence type="predicted"/>